<evidence type="ECO:0000313" key="2">
    <source>
        <dbReference type="Proteomes" id="UP001339429"/>
    </source>
</evidence>
<evidence type="ECO:0000313" key="1">
    <source>
        <dbReference type="EMBL" id="MEC6898385.1"/>
    </source>
</evidence>
<dbReference type="Proteomes" id="UP001339429">
    <property type="component" value="Unassembled WGS sequence"/>
</dbReference>
<sequence length="255" mass="29246">MINNTQREYKYPEMGVQGHGEFTESLFACFSGRICWPVLFFSRRLDNVEFIILEVNTENKINCSLLSDTINYFSKSSIPVYFVNFIDGSFRCLTNASDGKHLDLFKLMLLSDNSSHRYLESKVTDYVTIDFDYLLISKDFRKSMAFEVTTLFVPMTTKNRALSLIKKIFDKRLGRDGNVQIRSLLCATLSLANCNGIFLVCNSVAKNTSYVSINSNCMLRMINNDFLSELITKSINYDSFKAVTLPKLMMHLEAF</sequence>
<dbReference type="EMBL" id="JAYXUD010000004">
    <property type="protein sequence ID" value="MEC6898385.1"/>
    <property type="molecule type" value="Genomic_DNA"/>
</dbReference>
<organism evidence="1 2">
    <name type="scientific">Photobacterium piscicola</name>
    <dbReference type="NCBI Taxonomy" id="1378299"/>
    <lineage>
        <taxon>Bacteria</taxon>
        <taxon>Pseudomonadati</taxon>
        <taxon>Pseudomonadota</taxon>
        <taxon>Gammaproteobacteria</taxon>
        <taxon>Vibrionales</taxon>
        <taxon>Vibrionaceae</taxon>
        <taxon>Photobacterium</taxon>
    </lineage>
</organism>
<dbReference type="RefSeq" id="WP_327779561.1">
    <property type="nucleotide sequence ID" value="NZ_JAYXUD010000004.1"/>
</dbReference>
<protein>
    <submittedName>
        <fullName evidence="1">Uncharacterized protein</fullName>
    </submittedName>
</protein>
<proteinExistence type="predicted"/>
<accession>A0ABU6LKA6</accession>
<keyword evidence="2" id="KW-1185">Reference proteome</keyword>
<reference evidence="1 2" key="1">
    <citation type="submission" date="2024-01" db="EMBL/GenBank/DDBJ databases">
        <title>Active colonisers of the gastrointestinal tract of Atlantic salmon farmed in a warm water region.</title>
        <authorList>
            <person name="Bowman J.P."/>
        </authorList>
    </citation>
    <scope>NUCLEOTIDE SEQUENCE [LARGE SCALE GENOMIC DNA]</scope>
    <source>
        <strain evidence="1 2">S4MW1</strain>
    </source>
</reference>
<comment type="caution">
    <text evidence="1">The sequence shown here is derived from an EMBL/GenBank/DDBJ whole genome shotgun (WGS) entry which is preliminary data.</text>
</comment>
<name>A0ABU6LKA6_9GAMM</name>
<gene>
    <name evidence="1" type="ORF">VXS00_07010</name>
</gene>